<accession>A0A4C1YK74</accession>
<keyword evidence="2" id="KW-1185">Reference proteome</keyword>
<organism evidence="1 2">
    <name type="scientific">Eumeta variegata</name>
    <name type="common">Bagworm moth</name>
    <name type="synonym">Eumeta japonica</name>
    <dbReference type="NCBI Taxonomy" id="151549"/>
    <lineage>
        <taxon>Eukaryota</taxon>
        <taxon>Metazoa</taxon>
        <taxon>Ecdysozoa</taxon>
        <taxon>Arthropoda</taxon>
        <taxon>Hexapoda</taxon>
        <taxon>Insecta</taxon>
        <taxon>Pterygota</taxon>
        <taxon>Neoptera</taxon>
        <taxon>Endopterygota</taxon>
        <taxon>Lepidoptera</taxon>
        <taxon>Glossata</taxon>
        <taxon>Ditrysia</taxon>
        <taxon>Tineoidea</taxon>
        <taxon>Psychidae</taxon>
        <taxon>Oiketicinae</taxon>
        <taxon>Eumeta</taxon>
    </lineage>
</organism>
<reference evidence="1 2" key="1">
    <citation type="journal article" date="2019" name="Commun. Biol.">
        <title>The bagworm genome reveals a unique fibroin gene that provides high tensile strength.</title>
        <authorList>
            <person name="Kono N."/>
            <person name="Nakamura H."/>
            <person name="Ohtoshi R."/>
            <person name="Tomita M."/>
            <person name="Numata K."/>
            <person name="Arakawa K."/>
        </authorList>
    </citation>
    <scope>NUCLEOTIDE SEQUENCE [LARGE SCALE GENOMIC DNA]</scope>
</reference>
<dbReference type="Proteomes" id="UP000299102">
    <property type="component" value="Unassembled WGS sequence"/>
</dbReference>
<name>A0A4C1YK74_EUMVA</name>
<comment type="caution">
    <text evidence="1">The sequence shown here is derived from an EMBL/GenBank/DDBJ whole genome shotgun (WGS) entry which is preliminary data.</text>
</comment>
<sequence>MVPKGRKKEKKADRRKDGLMTLEKWQVRCGAEWLKIDQSGKDGLTRAAAHSKFSSFKGWLAASNVTRKQRYPRGKIILDAESPSALLSVNNCNHSDGGGRPLGFSLSRRNTTAEADSSPLYSVRVWYLDSQADPFSGYSQVDHSAGLPLYRL</sequence>
<gene>
    <name evidence="1" type="ORF">EVAR_45441_1</name>
</gene>
<protein>
    <submittedName>
        <fullName evidence="1">Uncharacterized protein</fullName>
    </submittedName>
</protein>
<evidence type="ECO:0000313" key="2">
    <source>
        <dbReference type="Proteomes" id="UP000299102"/>
    </source>
</evidence>
<dbReference type="EMBL" id="BGZK01001241">
    <property type="protein sequence ID" value="GBP75242.1"/>
    <property type="molecule type" value="Genomic_DNA"/>
</dbReference>
<proteinExistence type="predicted"/>
<dbReference type="AlphaFoldDB" id="A0A4C1YK74"/>
<evidence type="ECO:0000313" key="1">
    <source>
        <dbReference type="EMBL" id="GBP75242.1"/>
    </source>
</evidence>